<accession>A0A0D8BQX1</accession>
<dbReference type="AlphaFoldDB" id="A0A0D8BQX1"/>
<reference evidence="1 2" key="1">
    <citation type="submission" date="2015-01" db="EMBL/GenBank/DDBJ databases">
        <authorList>
            <person name="Filippidou S."/>
            <person name="Jeanneret N."/>
            <person name="Russel-Delif L."/>
            <person name="Junier T."/>
            <person name="Wunderlin T."/>
            <person name="Molina V."/>
            <person name="Johnson S.L."/>
            <person name="Davenport K.W."/>
            <person name="Chain P.S."/>
            <person name="Dorador C."/>
            <person name="Junier P."/>
        </authorList>
    </citation>
    <scope>NUCLEOTIDE SEQUENCE [LARGE SCALE GENOMIC DNA]</scope>
    <source>
        <strain evidence="1 2">Et7/4</strain>
    </source>
</reference>
<comment type="caution">
    <text evidence="1">The sequence shown here is derived from an EMBL/GenBank/DDBJ whole genome shotgun (WGS) entry which is preliminary data.</text>
</comment>
<gene>
    <name evidence="1" type="ORF">LG52_1610</name>
</gene>
<organism evidence="1 2">
    <name type="scientific">Geobacillus kaustophilus</name>
    <dbReference type="NCBI Taxonomy" id="1462"/>
    <lineage>
        <taxon>Bacteria</taxon>
        <taxon>Bacillati</taxon>
        <taxon>Bacillota</taxon>
        <taxon>Bacilli</taxon>
        <taxon>Bacillales</taxon>
        <taxon>Anoxybacillaceae</taxon>
        <taxon>Geobacillus</taxon>
        <taxon>Geobacillus thermoleovorans group</taxon>
    </lineage>
</organism>
<dbReference type="PATRIC" id="fig|1462.6.peg.1822"/>
<evidence type="ECO:0000313" key="1">
    <source>
        <dbReference type="EMBL" id="KJE25782.1"/>
    </source>
</evidence>
<dbReference type="Proteomes" id="UP000032522">
    <property type="component" value="Unassembled WGS sequence"/>
</dbReference>
<evidence type="ECO:0000313" key="2">
    <source>
        <dbReference type="Proteomes" id="UP000032522"/>
    </source>
</evidence>
<sequence>MVFCVSYKPAVLRSPAFSMSPGLMVRAYMGDTNAAVNGQNHGEKGIQ</sequence>
<protein>
    <submittedName>
        <fullName evidence="1">Uncharacterized protein</fullName>
    </submittedName>
</protein>
<dbReference type="EMBL" id="JYBP01000003">
    <property type="protein sequence ID" value="KJE25782.1"/>
    <property type="molecule type" value="Genomic_DNA"/>
</dbReference>
<proteinExistence type="predicted"/>
<name>A0A0D8BQX1_GEOKU</name>